<feature type="transmembrane region" description="Helical" evidence="5">
    <location>
        <begin position="120"/>
        <end position="136"/>
    </location>
</feature>
<feature type="transmembrane region" description="Helical" evidence="5">
    <location>
        <begin position="172"/>
        <end position="193"/>
    </location>
</feature>
<dbReference type="InterPro" id="IPR000276">
    <property type="entry name" value="GPCR_Rhodpsn"/>
</dbReference>
<dbReference type="InterPro" id="IPR017452">
    <property type="entry name" value="GPCR_Rhodpsn_7TM"/>
</dbReference>
<dbReference type="PANTHER" id="PTHR22718">
    <property type="entry name" value="SERPENTINE RECEPTOR, CLASS X"/>
    <property type="match status" value="1"/>
</dbReference>
<comment type="subcellular location">
    <subcellularLocation>
        <location evidence="1">Membrane</location>
    </subcellularLocation>
</comment>
<keyword evidence="2 5" id="KW-0812">Transmembrane</keyword>
<evidence type="ECO:0000256" key="2">
    <source>
        <dbReference type="ARBA" id="ARBA00022692"/>
    </source>
</evidence>
<feature type="domain" description="G-protein coupled receptors family 1 profile" evidence="6">
    <location>
        <begin position="20"/>
        <end position="256"/>
    </location>
</feature>
<feature type="transmembrane region" description="Helical" evidence="5">
    <location>
        <begin position="205"/>
        <end position="226"/>
    </location>
</feature>
<evidence type="ECO:0000256" key="4">
    <source>
        <dbReference type="ARBA" id="ARBA00023136"/>
    </source>
</evidence>
<dbReference type="InterPro" id="IPR019430">
    <property type="entry name" value="7TM_GPCR_serpentine_rcpt_Srx"/>
</dbReference>
<dbReference type="GO" id="GO:0016020">
    <property type="term" value="C:membrane"/>
    <property type="evidence" value="ECO:0007669"/>
    <property type="project" value="UniProtKB-SubCell"/>
</dbReference>
<name>A0A914XEJ6_9BILA</name>
<dbReference type="PROSITE" id="PS50262">
    <property type="entry name" value="G_PROTEIN_RECEP_F1_2"/>
    <property type="match status" value="1"/>
</dbReference>
<dbReference type="GO" id="GO:0004930">
    <property type="term" value="F:G protein-coupled receptor activity"/>
    <property type="evidence" value="ECO:0007669"/>
    <property type="project" value="InterPro"/>
</dbReference>
<dbReference type="PANTHER" id="PTHR22718:SF11">
    <property type="entry name" value="7TM GPCR SERPENTINE RECEPTOR CLASS X (SRX) DOMAIN-CONTAINING PROTEIN"/>
    <property type="match status" value="1"/>
</dbReference>
<evidence type="ECO:0000259" key="6">
    <source>
        <dbReference type="PROSITE" id="PS50262"/>
    </source>
</evidence>
<sequence length="318" mass="36135">MLLYATAYLNLFLYLTGTVAHMLLFTAVFMKAKWRSNPGLVLIASLTVCELMSTISFSVAMLETIVSRPLTPTSAYTLGKFINTSWLASSLHISAMAFNRFIGIVFPFSFERLCSPRRTLLTALCIWSFVAIYRVARTGTCCSVAYDRRLLVFRYYVANGSVNYMSYIDQTVTYSTSIISLISYTSIVVKLSFRRNSLLRRKERALCFQFAFGWLSYTLYSASLFITPSFLSPNMEICAVLAVVASVHWTINPYMYFTFNETVQKAALQFLSCQVPCVADRSVDGIVVLMRETKNQRRNVELVARKELKSNSYRAVRV</sequence>
<keyword evidence="3 5" id="KW-1133">Transmembrane helix</keyword>
<evidence type="ECO:0000313" key="8">
    <source>
        <dbReference type="WBParaSite" id="PSAMB.scaffold8153size6555.g31018.t1"/>
    </source>
</evidence>
<evidence type="ECO:0000256" key="1">
    <source>
        <dbReference type="ARBA" id="ARBA00004370"/>
    </source>
</evidence>
<keyword evidence="4 5" id="KW-0472">Membrane</keyword>
<evidence type="ECO:0000313" key="7">
    <source>
        <dbReference type="Proteomes" id="UP000887566"/>
    </source>
</evidence>
<evidence type="ECO:0000256" key="5">
    <source>
        <dbReference type="SAM" id="Phobius"/>
    </source>
</evidence>
<accession>A0A914XEJ6</accession>
<feature type="transmembrane region" description="Helical" evidence="5">
    <location>
        <begin position="12"/>
        <end position="30"/>
    </location>
</feature>
<feature type="transmembrane region" description="Helical" evidence="5">
    <location>
        <begin position="42"/>
        <end position="66"/>
    </location>
</feature>
<reference evidence="8" key="1">
    <citation type="submission" date="2022-11" db="UniProtKB">
        <authorList>
            <consortium name="WormBaseParasite"/>
        </authorList>
    </citation>
    <scope>IDENTIFICATION</scope>
</reference>
<dbReference type="SUPFAM" id="SSF81321">
    <property type="entry name" value="Family A G protein-coupled receptor-like"/>
    <property type="match status" value="1"/>
</dbReference>
<dbReference type="Pfam" id="PF10328">
    <property type="entry name" value="7TM_GPCR_Srx"/>
    <property type="match status" value="1"/>
</dbReference>
<dbReference type="AlphaFoldDB" id="A0A914XEJ6"/>
<dbReference type="PROSITE" id="PS00237">
    <property type="entry name" value="G_PROTEIN_RECEP_F1_1"/>
    <property type="match status" value="1"/>
</dbReference>
<evidence type="ECO:0000256" key="3">
    <source>
        <dbReference type="ARBA" id="ARBA00022989"/>
    </source>
</evidence>
<dbReference type="Proteomes" id="UP000887566">
    <property type="component" value="Unplaced"/>
</dbReference>
<proteinExistence type="predicted"/>
<organism evidence="7 8">
    <name type="scientific">Plectus sambesii</name>
    <dbReference type="NCBI Taxonomy" id="2011161"/>
    <lineage>
        <taxon>Eukaryota</taxon>
        <taxon>Metazoa</taxon>
        <taxon>Ecdysozoa</taxon>
        <taxon>Nematoda</taxon>
        <taxon>Chromadorea</taxon>
        <taxon>Plectida</taxon>
        <taxon>Plectina</taxon>
        <taxon>Plectoidea</taxon>
        <taxon>Plectidae</taxon>
        <taxon>Plectus</taxon>
    </lineage>
</organism>
<feature type="transmembrane region" description="Helical" evidence="5">
    <location>
        <begin position="232"/>
        <end position="251"/>
    </location>
</feature>
<keyword evidence="7" id="KW-1185">Reference proteome</keyword>
<dbReference type="Gene3D" id="1.20.1070.10">
    <property type="entry name" value="Rhodopsin 7-helix transmembrane proteins"/>
    <property type="match status" value="1"/>
</dbReference>
<dbReference type="WBParaSite" id="PSAMB.scaffold8153size6555.g31018.t1">
    <property type="protein sequence ID" value="PSAMB.scaffold8153size6555.g31018.t1"/>
    <property type="gene ID" value="PSAMB.scaffold8153size6555.g31018"/>
</dbReference>
<protein>
    <submittedName>
        <fullName evidence="8">G-protein coupled receptors family 1 profile domain-containing protein</fullName>
    </submittedName>
</protein>
<feature type="transmembrane region" description="Helical" evidence="5">
    <location>
        <begin position="86"/>
        <end position="108"/>
    </location>
</feature>
<dbReference type="CDD" id="cd00637">
    <property type="entry name" value="7tm_classA_rhodopsin-like"/>
    <property type="match status" value="1"/>
</dbReference>